<protein>
    <submittedName>
        <fullName evidence="1">Uncharacterized protein</fullName>
    </submittedName>
</protein>
<proteinExistence type="predicted"/>
<dbReference type="Proteomes" id="UP000822688">
    <property type="component" value="Chromosome 11"/>
</dbReference>
<keyword evidence="2" id="KW-1185">Reference proteome</keyword>
<sequence>MFLTNLAPACIQVLGEVVENQEQPPKALRRPTGRRLTLIYEAWIRARRCPSNHLESKTSKPQSTS</sequence>
<accession>A0A8T0GFQ1</accession>
<evidence type="ECO:0000313" key="2">
    <source>
        <dbReference type="Proteomes" id="UP000822688"/>
    </source>
</evidence>
<dbReference type="AlphaFoldDB" id="A0A8T0GFQ1"/>
<comment type="caution">
    <text evidence="1">The sequence shown here is derived from an EMBL/GenBank/DDBJ whole genome shotgun (WGS) entry which is preliminary data.</text>
</comment>
<name>A0A8T0GFQ1_CERPU</name>
<evidence type="ECO:0000313" key="1">
    <source>
        <dbReference type="EMBL" id="KAG0557833.1"/>
    </source>
</evidence>
<reference evidence="1 2" key="1">
    <citation type="submission" date="2020-06" db="EMBL/GenBank/DDBJ databases">
        <title>WGS assembly of Ceratodon purpureus strain R40.</title>
        <authorList>
            <person name="Carey S.B."/>
            <person name="Jenkins J."/>
            <person name="Shu S."/>
            <person name="Lovell J.T."/>
            <person name="Sreedasyam A."/>
            <person name="Maumus F."/>
            <person name="Tiley G.P."/>
            <person name="Fernandez-Pozo N."/>
            <person name="Barry K."/>
            <person name="Chen C."/>
            <person name="Wang M."/>
            <person name="Lipzen A."/>
            <person name="Daum C."/>
            <person name="Saski C.A."/>
            <person name="Payton A.C."/>
            <person name="Mcbreen J.C."/>
            <person name="Conrad R.E."/>
            <person name="Kollar L.M."/>
            <person name="Olsson S."/>
            <person name="Huttunen S."/>
            <person name="Landis J.B."/>
            <person name="Wickett N.J."/>
            <person name="Johnson M.G."/>
            <person name="Rensing S.A."/>
            <person name="Grimwood J."/>
            <person name="Schmutz J."/>
            <person name="Mcdaniel S.F."/>
        </authorList>
    </citation>
    <scope>NUCLEOTIDE SEQUENCE [LARGE SCALE GENOMIC DNA]</scope>
    <source>
        <strain evidence="1 2">R40</strain>
    </source>
</reference>
<dbReference type="EMBL" id="CM026432">
    <property type="protein sequence ID" value="KAG0557833.1"/>
    <property type="molecule type" value="Genomic_DNA"/>
</dbReference>
<gene>
    <name evidence="1" type="ORF">KC19_11G160500</name>
</gene>
<organism evidence="1 2">
    <name type="scientific">Ceratodon purpureus</name>
    <name type="common">Fire moss</name>
    <name type="synonym">Dicranum purpureum</name>
    <dbReference type="NCBI Taxonomy" id="3225"/>
    <lineage>
        <taxon>Eukaryota</taxon>
        <taxon>Viridiplantae</taxon>
        <taxon>Streptophyta</taxon>
        <taxon>Embryophyta</taxon>
        <taxon>Bryophyta</taxon>
        <taxon>Bryophytina</taxon>
        <taxon>Bryopsida</taxon>
        <taxon>Dicranidae</taxon>
        <taxon>Pseudoditrichales</taxon>
        <taxon>Ditrichaceae</taxon>
        <taxon>Ceratodon</taxon>
    </lineage>
</organism>